<accession>O58596</accession>
<evidence type="ECO:0000313" key="1">
    <source>
        <dbReference type="EMBL" id="BAA29960.1"/>
    </source>
</evidence>
<keyword evidence="2" id="KW-1185">Reference proteome</keyword>
<name>O58596_PYRHO</name>
<reference evidence="1 2" key="1">
    <citation type="journal article" date="1998" name="DNA Res.">
        <title>Complete sequence and gene organization of the genome of a hyper-thermophilic archaebacterium, Pyrococcus horikoshii OT3.</title>
        <authorList>
            <person name="Kawarabayasi Y."/>
            <person name="Sawada M."/>
            <person name="Horikawa H."/>
            <person name="Haikawa Y."/>
            <person name="Hino Y."/>
            <person name="Yamamoto S."/>
            <person name="Sekine M."/>
            <person name="Baba S."/>
            <person name="Kosugi H."/>
            <person name="Hosoyama A."/>
            <person name="Nagai Y."/>
            <person name="Sakai M."/>
            <person name="Ogura K."/>
            <person name="Otuka R."/>
            <person name="Nakazawa H."/>
            <person name="Takamiya M."/>
            <person name="Ohfuku Y."/>
            <person name="Funahashi T."/>
            <person name="Tanaka T."/>
            <person name="Kudoh Y."/>
            <person name="Yamazaki J."/>
            <person name="Kushida N."/>
            <person name="Oguchi A."/>
            <person name="Aoki K."/>
            <person name="Nakamura Y."/>
            <person name="Robb T.F."/>
            <person name="Horikoshi K."/>
            <person name="Masuchi Y."/>
            <person name="Shizuya H."/>
            <person name="Kikuchi H."/>
        </authorList>
    </citation>
    <scope>NUCLEOTIDE SEQUENCE [LARGE SCALE GENOMIC DNA]</scope>
    <source>
        <strain evidence="2">ATCC 700860 / DSM 12428 / JCM 9974 / NBRC 100139 / OT-3</strain>
    </source>
</reference>
<dbReference type="AlphaFoldDB" id="O58596"/>
<proteinExistence type="predicted"/>
<sequence>MLLQLRNVDLHYYKEAQKCHCNGDFYLRIPQLCPTNNCERYCTCRRWFTTNPKHSSGCIKSYRRRASGVNNPRSILSGMAERTRKNYGRNPVYLTKLPLSGNN</sequence>
<gene>
    <name evidence="1" type="ordered locus">PH0866</name>
</gene>
<dbReference type="PIR" id="F71137">
    <property type="entry name" value="F71137"/>
</dbReference>
<evidence type="ECO:0000313" key="2">
    <source>
        <dbReference type="Proteomes" id="UP000000752"/>
    </source>
</evidence>
<organism evidence="1 2">
    <name type="scientific">Pyrococcus horikoshii (strain ATCC 700860 / DSM 12428 / JCM 9974 / NBRC 100139 / OT-3)</name>
    <dbReference type="NCBI Taxonomy" id="70601"/>
    <lineage>
        <taxon>Archaea</taxon>
        <taxon>Methanobacteriati</taxon>
        <taxon>Methanobacteriota</taxon>
        <taxon>Thermococci</taxon>
        <taxon>Thermococcales</taxon>
        <taxon>Thermococcaceae</taxon>
        <taxon>Pyrococcus</taxon>
    </lineage>
</organism>
<dbReference type="EMBL" id="BA000001">
    <property type="protein sequence ID" value="BAA29960.1"/>
    <property type="molecule type" value="Genomic_DNA"/>
</dbReference>
<dbReference type="EnsemblBacteria" id="BAA29960">
    <property type="protein sequence ID" value="BAA29960"/>
    <property type="gene ID" value="BAA29960"/>
</dbReference>
<protein>
    <submittedName>
        <fullName evidence="1">Uncharacterized protein</fullName>
    </submittedName>
</protein>
<dbReference type="KEGG" id="pho:PH0866"/>
<dbReference type="Proteomes" id="UP000000752">
    <property type="component" value="Chromosome"/>
</dbReference>